<feature type="transmembrane region" description="Helical" evidence="5">
    <location>
        <begin position="18"/>
        <end position="38"/>
    </location>
</feature>
<feature type="transmembrane region" description="Helical" evidence="5">
    <location>
        <begin position="107"/>
        <end position="130"/>
    </location>
</feature>
<evidence type="ECO:0000256" key="4">
    <source>
        <dbReference type="ARBA" id="ARBA00023136"/>
    </source>
</evidence>
<proteinExistence type="predicted"/>
<dbReference type="PANTHER" id="PTHR23531">
    <property type="entry name" value="QUINOLENE RESISTANCE PROTEIN NORA"/>
    <property type="match status" value="1"/>
</dbReference>
<feature type="transmembrane region" description="Helical" evidence="5">
    <location>
        <begin position="300"/>
        <end position="319"/>
    </location>
</feature>
<evidence type="ECO:0000256" key="1">
    <source>
        <dbReference type="ARBA" id="ARBA00004651"/>
    </source>
</evidence>
<dbReference type="InterPro" id="IPR020846">
    <property type="entry name" value="MFS_dom"/>
</dbReference>
<feature type="domain" description="Major facilitator superfamily (MFS) profile" evidence="6">
    <location>
        <begin position="169"/>
        <end position="395"/>
    </location>
</feature>
<comment type="subcellular location">
    <subcellularLocation>
        <location evidence="1">Cell membrane</location>
        <topology evidence="1">Multi-pass membrane protein</topology>
    </subcellularLocation>
</comment>
<dbReference type="Gene3D" id="1.20.1250.20">
    <property type="entry name" value="MFS general substrate transporter like domains"/>
    <property type="match status" value="2"/>
</dbReference>
<feature type="transmembrane region" description="Helical" evidence="5">
    <location>
        <begin position="273"/>
        <end position="294"/>
    </location>
</feature>
<reference evidence="7 8" key="1">
    <citation type="submission" date="2016-10" db="EMBL/GenBank/DDBJ databases">
        <authorList>
            <person name="de Groot N.N."/>
        </authorList>
    </citation>
    <scope>NUCLEOTIDE SEQUENCE [LARGE SCALE GENOMIC DNA]</scope>
    <source>
        <strain evidence="7 8">DSM 44892</strain>
    </source>
</reference>
<dbReference type="InterPro" id="IPR036259">
    <property type="entry name" value="MFS_trans_sf"/>
</dbReference>
<dbReference type="InterPro" id="IPR011701">
    <property type="entry name" value="MFS"/>
</dbReference>
<dbReference type="Proteomes" id="UP000183263">
    <property type="component" value="Unassembled WGS sequence"/>
</dbReference>
<sequence>MVGTSPAQGSVLRTPGMLTAMAMAAAAFGGFALLLPVVPLVVSRAGGSDAVAGAVTATLMAATVLTQLVTARLLRRFGHRTVLAAGCVLLGLPSLALIWVATSAPAVLAVSAVRGVGFGLLTVASAALVAELVPAERLGRASGLQGIAIAATQMLGLPAGLALLDRFSVVPAILAGAAVPVLALAAIVRLPSLARPTAHSRHGAGLPWAAIAVPWAAVAAAALAYGAVASLLPIAVADAAAPAGLLLAAVSAAMLAGRYSAGVLSDRTGPGRVVWPALGVTAAGLLAFAVGVVVDAGAGQTSALILGAVAFGLGFGAVQNDSLVMIFTAAGPGRTGPASAAWNIGFDAGTGVGSLTLGVVAAVAGYPWLFVVAAVIVPVLPFAVLTVGGSRRAHR</sequence>
<dbReference type="InterPro" id="IPR052714">
    <property type="entry name" value="MFS_Exporter"/>
</dbReference>
<keyword evidence="2 5" id="KW-0812">Transmembrane</keyword>
<dbReference type="GO" id="GO:0022857">
    <property type="term" value="F:transmembrane transporter activity"/>
    <property type="evidence" value="ECO:0007669"/>
    <property type="project" value="InterPro"/>
</dbReference>
<evidence type="ECO:0000256" key="2">
    <source>
        <dbReference type="ARBA" id="ARBA00022692"/>
    </source>
</evidence>
<feature type="transmembrane region" description="Helical" evidence="5">
    <location>
        <begin position="50"/>
        <end position="70"/>
    </location>
</feature>
<feature type="transmembrane region" description="Helical" evidence="5">
    <location>
        <begin position="82"/>
        <end position="101"/>
    </location>
</feature>
<keyword evidence="8" id="KW-1185">Reference proteome</keyword>
<dbReference type="GO" id="GO:0005886">
    <property type="term" value="C:plasma membrane"/>
    <property type="evidence" value="ECO:0007669"/>
    <property type="project" value="UniProtKB-SubCell"/>
</dbReference>
<protein>
    <submittedName>
        <fullName evidence="7">Predicted arabinose efflux permease, MFS family</fullName>
    </submittedName>
</protein>
<feature type="transmembrane region" description="Helical" evidence="5">
    <location>
        <begin position="368"/>
        <end position="388"/>
    </location>
</feature>
<evidence type="ECO:0000256" key="5">
    <source>
        <dbReference type="SAM" id="Phobius"/>
    </source>
</evidence>
<dbReference type="PROSITE" id="PS50850">
    <property type="entry name" value="MFS"/>
    <property type="match status" value="1"/>
</dbReference>
<evidence type="ECO:0000256" key="3">
    <source>
        <dbReference type="ARBA" id="ARBA00022989"/>
    </source>
</evidence>
<evidence type="ECO:0000313" key="8">
    <source>
        <dbReference type="Proteomes" id="UP000183263"/>
    </source>
</evidence>
<evidence type="ECO:0000259" key="6">
    <source>
        <dbReference type="PROSITE" id="PS50850"/>
    </source>
</evidence>
<keyword evidence="4 5" id="KW-0472">Membrane</keyword>
<accession>A0A1G8CV14</accession>
<dbReference type="PANTHER" id="PTHR23531:SF1">
    <property type="entry name" value="QUINOLENE RESISTANCE PROTEIN NORA"/>
    <property type="match status" value="1"/>
</dbReference>
<feature type="transmembrane region" description="Helical" evidence="5">
    <location>
        <begin position="240"/>
        <end position="261"/>
    </location>
</feature>
<dbReference type="Pfam" id="PF07690">
    <property type="entry name" value="MFS_1"/>
    <property type="match status" value="1"/>
</dbReference>
<dbReference type="EMBL" id="FNDN01000002">
    <property type="protein sequence ID" value="SDH48780.1"/>
    <property type="molecule type" value="Genomic_DNA"/>
</dbReference>
<feature type="transmembrane region" description="Helical" evidence="5">
    <location>
        <begin position="169"/>
        <end position="188"/>
    </location>
</feature>
<gene>
    <name evidence="7" type="ORF">SAMN05444695_102112</name>
</gene>
<feature type="transmembrane region" description="Helical" evidence="5">
    <location>
        <begin position="208"/>
        <end position="228"/>
    </location>
</feature>
<dbReference type="AlphaFoldDB" id="A0A1G8CV14"/>
<keyword evidence="3 5" id="KW-1133">Transmembrane helix</keyword>
<name>A0A1G8CV14_9NOCA</name>
<feature type="transmembrane region" description="Helical" evidence="5">
    <location>
        <begin position="142"/>
        <end position="163"/>
    </location>
</feature>
<evidence type="ECO:0000313" key="7">
    <source>
        <dbReference type="EMBL" id="SDH48780.1"/>
    </source>
</evidence>
<organism evidence="7 8">
    <name type="scientific">Rhodococcus triatomae</name>
    <dbReference type="NCBI Taxonomy" id="300028"/>
    <lineage>
        <taxon>Bacteria</taxon>
        <taxon>Bacillati</taxon>
        <taxon>Actinomycetota</taxon>
        <taxon>Actinomycetes</taxon>
        <taxon>Mycobacteriales</taxon>
        <taxon>Nocardiaceae</taxon>
        <taxon>Rhodococcus</taxon>
    </lineage>
</organism>
<dbReference type="SUPFAM" id="SSF103473">
    <property type="entry name" value="MFS general substrate transporter"/>
    <property type="match status" value="1"/>
</dbReference>